<feature type="signal peptide" evidence="2">
    <location>
        <begin position="1"/>
        <end position="27"/>
    </location>
</feature>
<reference evidence="4" key="2">
    <citation type="journal article" date="2019" name="BMC Genomics">
        <title>Complete genome sequence analysis of the thermoacidophilic verrucomicrobial methanotroph 'Candidatus Methylacidiphilum kamchatkense' strain Kam1 and comparison with its closest relatives.</title>
        <authorList>
            <person name="Kruse T."/>
            <person name="Ratnadevi C.M."/>
            <person name="Erikstad H.A."/>
            <person name="Birkeland N.K."/>
        </authorList>
    </citation>
    <scope>NUCLEOTIDE SEQUENCE</scope>
    <source>
        <strain evidence="4">Kam1</strain>
    </source>
</reference>
<dbReference type="RefSeq" id="WP_039721155.1">
    <property type="nucleotide sequence ID" value="NZ_CP037899.1"/>
</dbReference>
<accession>A0A0C1V4N6</accession>
<dbReference type="Proteomes" id="UP000031594">
    <property type="component" value="Unassembled WGS sequence"/>
</dbReference>
<protein>
    <recommendedName>
        <fullName evidence="7">Pentapeptide MXKDX repeat protein</fullName>
    </recommendedName>
</protein>
<dbReference type="KEGG" id="mkc:kam1_679"/>
<dbReference type="AlphaFoldDB" id="A0A0C1V4N6"/>
<gene>
    <name evidence="3" type="ORF">A946_04405</name>
    <name evidence="4" type="ORF">kam1_679</name>
</gene>
<evidence type="ECO:0000313" key="5">
    <source>
        <dbReference type="Proteomes" id="UP000031594"/>
    </source>
</evidence>
<feature type="compositionally biased region" description="Low complexity" evidence="1">
    <location>
        <begin position="26"/>
        <end position="39"/>
    </location>
</feature>
<reference evidence="6" key="3">
    <citation type="submission" date="2019-03" db="EMBL/GenBank/DDBJ databases">
        <title>Complete genome of Methylacidiphilum kamchatkense Kam1.</title>
        <authorList>
            <person name="Kruse T."/>
            <person name="Murarilal Ratnadevi C."/>
            <person name="Erikstad H.-A."/>
            <person name="Birkeland N.-K."/>
        </authorList>
    </citation>
    <scope>NUCLEOTIDE SEQUENCE [LARGE SCALE GENOMIC DNA]</scope>
    <source>
        <strain evidence="6">kam1</strain>
    </source>
</reference>
<feature type="compositionally biased region" description="Basic and acidic residues" evidence="1">
    <location>
        <begin position="78"/>
        <end position="99"/>
    </location>
</feature>
<evidence type="ECO:0008006" key="7">
    <source>
        <dbReference type="Google" id="ProtNLM"/>
    </source>
</evidence>
<dbReference type="Proteomes" id="UP000315925">
    <property type="component" value="Chromosome"/>
</dbReference>
<feature type="compositionally biased region" description="Basic residues" evidence="1">
    <location>
        <begin position="56"/>
        <end position="77"/>
    </location>
</feature>
<dbReference type="EMBL" id="CP037899">
    <property type="protein sequence ID" value="QDQ41927.1"/>
    <property type="molecule type" value="Genomic_DNA"/>
</dbReference>
<evidence type="ECO:0000313" key="6">
    <source>
        <dbReference type="Proteomes" id="UP000315925"/>
    </source>
</evidence>
<feature type="region of interest" description="Disordered" evidence="1">
    <location>
        <begin position="24"/>
        <end position="106"/>
    </location>
</feature>
<sequence>MKHFKTVFILTLSLFFGVSIISGKAQSTQPSTQTQTNSQGITKEEKTTSQNQSKEGKKHHHKATTGKKTKKKIKKDTKKFGHDVEKSFKDVGGEMEKGLTGKRTIK</sequence>
<dbReference type="EMBL" id="JQNX01000003">
    <property type="protein sequence ID" value="KIE58685.1"/>
    <property type="molecule type" value="Genomic_DNA"/>
</dbReference>
<keyword evidence="2" id="KW-0732">Signal</keyword>
<evidence type="ECO:0000256" key="2">
    <source>
        <dbReference type="SAM" id="SignalP"/>
    </source>
</evidence>
<evidence type="ECO:0000313" key="3">
    <source>
        <dbReference type="EMBL" id="KIE58685.1"/>
    </source>
</evidence>
<name>A0A0C1V4N6_9BACT</name>
<evidence type="ECO:0000313" key="4">
    <source>
        <dbReference type="EMBL" id="QDQ41927.1"/>
    </source>
</evidence>
<reference evidence="3 5" key="1">
    <citation type="submission" date="2014-08" db="EMBL/GenBank/DDBJ databases">
        <title>Methylacidiphilum kamchatkense strain Kam1 draft genome sequence.</title>
        <authorList>
            <person name="Birkeland N.-K."/>
            <person name="Erikstad H.A."/>
        </authorList>
    </citation>
    <scope>NUCLEOTIDE SEQUENCE [LARGE SCALE GENOMIC DNA]</scope>
    <source>
        <strain evidence="3 5">Kam1</strain>
    </source>
</reference>
<feature type="chain" id="PRO_5043545485" description="Pentapeptide MXKDX repeat protein" evidence="2">
    <location>
        <begin position="28"/>
        <end position="106"/>
    </location>
</feature>
<proteinExistence type="predicted"/>
<keyword evidence="5" id="KW-1185">Reference proteome</keyword>
<organism evidence="4 6">
    <name type="scientific">Methylacidiphilum kamchatkense Kam1</name>
    <dbReference type="NCBI Taxonomy" id="1202785"/>
    <lineage>
        <taxon>Bacteria</taxon>
        <taxon>Pseudomonadati</taxon>
        <taxon>Verrucomicrobiota</taxon>
        <taxon>Methylacidiphilae</taxon>
        <taxon>Methylacidiphilales</taxon>
        <taxon>Methylacidiphilaceae</taxon>
        <taxon>Methylacidiphilum (ex Ratnadevi et al. 2023)</taxon>
    </lineage>
</organism>
<evidence type="ECO:0000256" key="1">
    <source>
        <dbReference type="SAM" id="MobiDB-lite"/>
    </source>
</evidence>